<gene>
    <name evidence="1" type="ORF">IPL58_02595</name>
</gene>
<sequence>MDSEFRLKWRLLQEFLLFGLLSARGDNAPIRIGVTAVLGPMISSTEVRGGKFVVQ</sequence>
<reference evidence="1" key="1">
    <citation type="submission" date="2020-10" db="EMBL/GenBank/DDBJ databases">
        <title>Connecting structure to function with the recovery of over 1000 high-quality activated sludge metagenome-assembled genomes encoding full-length rRNA genes using long-read sequencing.</title>
        <authorList>
            <person name="Singleton C.M."/>
            <person name="Petriglieri F."/>
            <person name="Kristensen J.M."/>
            <person name="Kirkegaard R.H."/>
            <person name="Michaelsen T.Y."/>
            <person name="Andersen M.H."/>
            <person name="Karst S.M."/>
            <person name="Dueholm M.S."/>
            <person name="Nielsen P.H."/>
            <person name="Albertsen M."/>
        </authorList>
    </citation>
    <scope>NUCLEOTIDE SEQUENCE</scope>
    <source>
        <strain evidence="1">Hirt_18-Q3-R61-65_BATAC.395</strain>
    </source>
</reference>
<organism evidence="1 2">
    <name type="scientific">Candidatus Proximibacter danicus</name>
    <dbReference type="NCBI Taxonomy" id="2954365"/>
    <lineage>
        <taxon>Bacteria</taxon>
        <taxon>Pseudomonadati</taxon>
        <taxon>Pseudomonadota</taxon>
        <taxon>Betaproteobacteria</taxon>
        <taxon>Candidatus Proximibacter</taxon>
    </lineage>
</organism>
<evidence type="ECO:0000313" key="1">
    <source>
        <dbReference type="EMBL" id="MBK8523094.1"/>
    </source>
</evidence>
<proteinExistence type="predicted"/>
<protein>
    <submittedName>
        <fullName evidence="1">Uncharacterized protein</fullName>
    </submittedName>
</protein>
<dbReference type="EMBL" id="JADJUC010000002">
    <property type="protein sequence ID" value="MBK8523094.1"/>
    <property type="molecule type" value="Genomic_DNA"/>
</dbReference>
<dbReference type="Proteomes" id="UP000886689">
    <property type="component" value="Unassembled WGS sequence"/>
</dbReference>
<accession>A0A9D7PRN3</accession>
<dbReference type="AlphaFoldDB" id="A0A9D7PRN3"/>
<comment type="caution">
    <text evidence="1">The sequence shown here is derived from an EMBL/GenBank/DDBJ whole genome shotgun (WGS) entry which is preliminary data.</text>
</comment>
<name>A0A9D7PRN3_9PROT</name>
<evidence type="ECO:0000313" key="2">
    <source>
        <dbReference type="Proteomes" id="UP000886689"/>
    </source>
</evidence>